<reference evidence="3" key="1">
    <citation type="journal article" date="2013" name="Science">
        <title>The Amborella genome and the evolution of flowering plants.</title>
        <authorList>
            <consortium name="Amborella Genome Project"/>
        </authorList>
    </citation>
    <scope>NUCLEOTIDE SEQUENCE [LARGE SCALE GENOMIC DNA]</scope>
</reference>
<dbReference type="AlphaFoldDB" id="U5D0T5"/>
<feature type="region of interest" description="Disordered" evidence="1">
    <location>
        <begin position="1"/>
        <end position="36"/>
    </location>
</feature>
<protein>
    <submittedName>
        <fullName evidence="2">Uncharacterized protein</fullName>
    </submittedName>
</protein>
<dbReference type="HOGENOM" id="CLU_3071389_0_0_1"/>
<evidence type="ECO:0000256" key="1">
    <source>
        <dbReference type="SAM" id="MobiDB-lite"/>
    </source>
</evidence>
<accession>U5D0T5</accession>
<evidence type="ECO:0000313" key="2">
    <source>
        <dbReference type="EMBL" id="ERN15002.1"/>
    </source>
</evidence>
<dbReference type="EMBL" id="KI392518">
    <property type="protein sequence ID" value="ERN15002.1"/>
    <property type="molecule type" value="Genomic_DNA"/>
</dbReference>
<evidence type="ECO:0000313" key="3">
    <source>
        <dbReference type="Proteomes" id="UP000017836"/>
    </source>
</evidence>
<dbReference type="Proteomes" id="UP000017836">
    <property type="component" value="Unassembled WGS sequence"/>
</dbReference>
<sequence>MPRPRQKAEQTLGQSLFGSVQTGSMGTRAEPGLSSGSNTKWAILEFIMPLLGS</sequence>
<keyword evidence="3" id="KW-1185">Reference proteome</keyword>
<dbReference type="Gramene" id="ERN15002">
    <property type="protein sequence ID" value="ERN15002"/>
    <property type="gene ID" value="AMTR_s00032p00228800"/>
</dbReference>
<gene>
    <name evidence="2" type="ORF">AMTR_s00032p00228800</name>
</gene>
<organism evidence="2 3">
    <name type="scientific">Amborella trichopoda</name>
    <dbReference type="NCBI Taxonomy" id="13333"/>
    <lineage>
        <taxon>Eukaryota</taxon>
        <taxon>Viridiplantae</taxon>
        <taxon>Streptophyta</taxon>
        <taxon>Embryophyta</taxon>
        <taxon>Tracheophyta</taxon>
        <taxon>Spermatophyta</taxon>
        <taxon>Magnoliopsida</taxon>
        <taxon>Amborellales</taxon>
        <taxon>Amborellaceae</taxon>
        <taxon>Amborella</taxon>
    </lineage>
</organism>
<name>U5D0T5_AMBTC</name>
<feature type="compositionally biased region" description="Polar residues" evidence="1">
    <location>
        <begin position="9"/>
        <end position="25"/>
    </location>
</feature>
<proteinExistence type="predicted"/>